<dbReference type="SUPFAM" id="SSF52113">
    <property type="entry name" value="BRCT domain"/>
    <property type="match status" value="1"/>
</dbReference>
<keyword evidence="4" id="KW-1185">Reference proteome</keyword>
<dbReference type="STRING" id="6412.T1F482"/>
<dbReference type="PROSITE" id="PS50172">
    <property type="entry name" value="BRCT"/>
    <property type="match status" value="1"/>
</dbReference>
<dbReference type="RefSeq" id="XP_009016364.1">
    <property type="nucleotide sequence ID" value="XM_009018116.1"/>
</dbReference>
<dbReference type="CDD" id="cd17714">
    <property type="entry name" value="BRCT_PAXIP1_rpt1"/>
    <property type="match status" value="1"/>
</dbReference>
<dbReference type="EnsemblMetazoa" id="HelroT171399">
    <property type="protein sequence ID" value="HelroP171399"/>
    <property type="gene ID" value="HelroG171399"/>
</dbReference>
<organism evidence="3 4">
    <name type="scientific">Helobdella robusta</name>
    <name type="common">Californian leech</name>
    <dbReference type="NCBI Taxonomy" id="6412"/>
    <lineage>
        <taxon>Eukaryota</taxon>
        <taxon>Metazoa</taxon>
        <taxon>Spiralia</taxon>
        <taxon>Lophotrochozoa</taxon>
        <taxon>Annelida</taxon>
        <taxon>Clitellata</taxon>
        <taxon>Hirudinea</taxon>
        <taxon>Rhynchobdellida</taxon>
        <taxon>Glossiphoniidae</taxon>
        <taxon>Helobdella</taxon>
    </lineage>
</organism>
<dbReference type="InParanoid" id="T1F482"/>
<proteinExistence type="predicted"/>
<reference evidence="3" key="3">
    <citation type="submission" date="2015-06" db="UniProtKB">
        <authorList>
            <consortium name="EnsemblMetazoa"/>
        </authorList>
    </citation>
    <scope>IDENTIFICATION</scope>
</reference>
<feature type="domain" description="BRCT" evidence="1">
    <location>
        <begin position="12"/>
        <end position="92"/>
    </location>
</feature>
<dbReference type="eggNOG" id="KOG2043">
    <property type="taxonomic scope" value="Eukaryota"/>
</dbReference>
<dbReference type="CTD" id="20203631"/>
<name>T1F482_HELRO</name>
<evidence type="ECO:0000259" key="1">
    <source>
        <dbReference type="PROSITE" id="PS50172"/>
    </source>
</evidence>
<dbReference type="EMBL" id="KB096325">
    <property type="protein sequence ID" value="ESO05731.1"/>
    <property type="molecule type" value="Genomic_DNA"/>
</dbReference>
<protein>
    <recommendedName>
        <fullName evidence="1">BRCT domain-containing protein</fullName>
    </recommendedName>
</protein>
<evidence type="ECO:0000313" key="2">
    <source>
        <dbReference type="EMBL" id="ESO05731.1"/>
    </source>
</evidence>
<dbReference type="KEGG" id="hro:HELRODRAFT_171399"/>
<evidence type="ECO:0000313" key="3">
    <source>
        <dbReference type="EnsemblMetazoa" id="HelroP171399"/>
    </source>
</evidence>
<dbReference type="Gene3D" id="3.40.50.10190">
    <property type="entry name" value="BRCT domain"/>
    <property type="match status" value="1"/>
</dbReference>
<accession>T1F482</accession>
<dbReference type="InterPro" id="IPR001357">
    <property type="entry name" value="BRCT_dom"/>
</dbReference>
<dbReference type="HOGENOM" id="CLU_1770080_0_0_1"/>
<reference evidence="4" key="1">
    <citation type="submission" date="2012-12" db="EMBL/GenBank/DDBJ databases">
        <authorList>
            <person name="Hellsten U."/>
            <person name="Grimwood J."/>
            <person name="Chapman J.A."/>
            <person name="Shapiro H."/>
            <person name="Aerts A."/>
            <person name="Otillar R.P."/>
            <person name="Terry A.Y."/>
            <person name="Boore J.L."/>
            <person name="Simakov O."/>
            <person name="Marletaz F."/>
            <person name="Cho S.-J."/>
            <person name="Edsinger-Gonzales E."/>
            <person name="Havlak P."/>
            <person name="Kuo D.-H."/>
            <person name="Larsson T."/>
            <person name="Lv J."/>
            <person name="Arendt D."/>
            <person name="Savage R."/>
            <person name="Osoegawa K."/>
            <person name="de Jong P."/>
            <person name="Lindberg D.R."/>
            <person name="Seaver E.C."/>
            <person name="Weisblat D.A."/>
            <person name="Putnam N.H."/>
            <person name="Grigoriev I.V."/>
            <person name="Rokhsar D.S."/>
        </authorList>
    </citation>
    <scope>NUCLEOTIDE SEQUENCE</scope>
</reference>
<dbReference type="OrthoDB" id="342264at2759"/>
<dbReference type="EMBL" id="AMQM01003868">
    <property type="status" value="NOT_ANNOTATED_CDS"/>
    <property type="molecule type" value="Genomic_DNA"/>
</dbReference>
<dbReference type="GeneID" id="20203631"/>
<dbReference type="AlphaFoldDB" id="T1F482"/>
<reference evidence="2 4" key="2">
    <citation type="journal article" date="2013" name="Nature">
        <title>Insights into bilaterian evolution from three spiralian genomes.</title>
        <authorList>
            <person name="Simakov O."/>
            <person name="Marletaz F."/>
            <person name="Cho S.J."/>
            <person name="Edsinger-Gonzales E."/>
            <person name="Havlak P."/>
            <person name="Hellsten U."/>
            <person name="Kuo D.H."/>
            <person name="Larsson T."/>
            <person name="Lv J."/>
            <person name="Arendt D."/>
            <person name="Savage R."/>
            <person name="Osoegawa K."/>
            <person name="de Jong P."/>
            <person name="Grimwood J."/>
            <person name="Chapman J.A."/>
            <person name="Shapiro H."/>
            <person name="Aerts A."/>
            <person name="Otillar R.P."/>
            <person name="Terry A.Y."/>
            <person name="Boore J.L."/>
            <person name="Grigoriev I.V."/>
            <person name="Lindberg D.R."/>
            <person name="Seaver E.C."/>
            <person name="Weisblat D.A."/>
            <person name="Putnam N.H."/>
            <person name="Rokhsar D.S."/>
        </authorList>
    </citation>
    <scope>NUCLEOTIDE SEQUENCE</scope>
</reference>
<evidence type="ECO:0000313" key="4">
    <source>
        <dbReference type="Proteomes" id="UP000015101"/>
    </source>
</evidence>
<dbReference type="Proteomes" id="UP000015101">
    <property type="component" value="Unassembled WGS sequence"/>
</dbReference>
<gene>
    <name evidence="3" type="primary">20203631</name>
    <name evidence="2" type="ORF">HELRODRAFT_171399</name>
</gene>
<sequence>MSYIQNNGVKEITSNLFSTVNFYLIGKVDPKAEKMLLDGGAHKFQYLSDILTHCIAESVDEEVVEAKELYQLIVVKSSWIRLSLQCNTLLPYVLKHCSSIDYFVFFSMTFFLYYNNELLDIRTKPFDVDAKNLLSGVTVCPSQVCRN</sequence>
<dbReference type="InterPro" id="IPR036420">
    <property type="entry name" value="BRCT_dom_sf"/>
</dbReference>